<dbReference type="RefSeq" id="XP_007727424.1">
    <property type="nucleotide sequence ID" value="XM_007729234.1"/>
</dbReference>
<evidence type="ECO:0000256" key="1">
    <source>
        <dbReference type="ARBA" id="ARBA00004370"/>
    </source>
</evidence>
<name>W9XSA7_9EURO</name>
<dbReference type="AlphaFoldDB" id="W9XSA7"/>
<dbReference type="Gene3D" id="1.20.120.550">
    <property type="entry name" value="Membrane associated eicosanoid/glutathione metabolism-like domain"/>
    <property type="match status" value="1"/>
</dbReference>
<dbReference type="GeneID" id="19163223"/>
<proteinExistence type="predicted"/>
<sequence length="167" mass="18347">MATSYLGIPPSSPSFAGPAAFLAWNWFYAYGILASRTLKQIYGIDHNGNPRQDLNKYGAVAVREGKMTQAQLEQLQRMEAASANSIEAYTFFVGSVLLALVAGVPRQTVNTACTTYTIARLVYGAVYVLVSHDLYSQIRGIAWWTGNTSCLFLLWKAAHAPFKFPNA</sequence>
<dbReference type="HOGENOM" id="CLU_110778_4_0_1"/>
<keyword evidence="4 5" id="KW-0472">Membrane</keyword>
<comment type="subcellular location">
    <subcellularLocation>
        <location evidence="1">Membrane</location>
    </subcellularLocation>
</comment>
<keyword evidence="7" id="KW-1185">Reference proteome</keyword>
<accession>W9XSA7</accession>
<dbReference type="SUPFAM" id="SSF161084">
    <property type="entry name" value="MAPEG domain-like"/>
    <property type="match status" value="1"/>
</dbReference>
<dbReference type="GO" id="GO:0016020">
    <property type="term" value="C:membrane"/>
    <property type="evidence" value="ECO:0007669"/>
    <property type="project" value="UniProtKB-SubCell"/>
</dbReference>
<feature type="transmembrane region" description="Helical" evidence="5">
    <location>
        <begin position="86"/>
        <end position="104"/>
    </location>
</feature>
<keyword evidence="2 5" id="KW-0812">Transmembrane</keyword>
<comment type="caution">
    <text evidence="6">The sequence shown here is derived from an EMBL/GenBank/DDBJ whole genome shotgun (WGS) entry which is preliminary data.</text>
</comment>
<dbReference type="Pfam" id="PF01124">
    <property type="entry name" value="MAPEG"/>
    <property type="match status" value="1"/>
</dbReference>
<feature type="transmembrane region" description="Helical" evidence="5">
    <location>
        <begin position="15"/>
        <end position="33"/>
    </location>
</feature>
<gene>
    <name evidence="6" type="ORF">A1O1_08372</name>
</gene>
<dbReference type="InterPro" id="IPR023352">
    <property type="entry name" value="MAPEG-like_dom_sf"/>
</dbReference>
<keyword evidence="3 5" id="KW-1133">Transmembrane helix</keyword>
<evidence type="ECO:0000313" key="6">
    <source>
        <dbReference type="EMBL" id="EXJ80230.1"/>
    </source>
</evidence>
<dbReference type="eggNOG" id="ENOG502SE3P">
    <property type="taxonomic scope" value="Eukaryota"/>
</dbReference>
<evidence type="ECO:0000313" key="7">
    <source>
        <dbReference type="Proteomes" id="UP000019484"/>
    </source>
</evidence>
<dbReference type="OrthoDB" id="2122304at2759"/>
<dbReference type="Proteomes" id="UP000019484">
    <property type="component" value="Unassembled WGS sequence"/>
</dbReference>
<protein>
    <submittedName>
        <fullName evidence="6">Uncharacterized protein</fullName>
    </submittedName>
</protein>
<organism evidence="6 7">
    <name type="scientific">Capronia coronata CBS 617.96</name>
    <dbReference type="NCBI Taxonomy" id="1182541"/>
    <lineage>
        <taxon>Eukaryota</taxon>
        <taxon>Fungi</taxon>
        <taxon>Dikarya</taxon>
        <taxon>Ascomycota</taxon>
        <taxon>Pezizomycotina</taxon>
        <taxon>Eurotiomycetes</taxon>
        <taxon>Chaetothyriomycetidae</taxon>
        <taxon>Chaetothyriales</taxon>
        <taxon>Herpotrichiellaceae</taxon>
        <taxon>Capronia</taxon>
    </lineage>
</organism>
<evidence type="ECO:0000256" key="5">
    <source>
        <dbReference type="SAM" id="Phobius"/>
    </source>
</evidence>
<evidence type="ECO:0000256" key="2">
    <source>
        <dbReference type="ARBA" id="ARBA00022692"/>
    </source>
</evidence>
<dbReference type="InterPro" id="IPR001129">
    <property type="entry name" value="Membr-assoc_MAPEG"/>
</dbReference>
<reference evidence="6 7" key="1">
    <citation type="submission" date="2013-03" db="EMBL/GenBank/DDBJ databases">
        <title>The Genome Sequence of Capronia coronata CBS 617.96.</title>
        <authorList>
            <consortium name="The Broad Institute Genomics Platform"/>
            <person name="Cuomo C."/>
            <person name="de Hoog S."/>
            <person name="Gorbushina A."/>
            <person name="Walker B."/>
            <person name="Young S.K."/>
            <person name="Zeng Q."/>
            <person name="Gargeya S."/>
            <person name="Fitzgerald M."/>
            <person name="Haas B."/>
            <person name="Abouelleil A."/>
            <person name="Allen A.W."/>
            <person name="Alvarado L."/>
            <person name="Arachchi H.M."/>
            <person name="Berlin A.M."/>
            <person name="Chapman S.B."/>
            <person name="Gainer-Dewar J."/>
            <person name="Goldberg J."/>
            <person name="Griggs A."/>
            <person name="Gujja S."/>
            <person name="Hansen M."/>
            <person name="Howarth C."/>
            <person name="Imamovic A."/>
            <person name="Ireland A."/>
            <person name="Larimer J."/>
            <person name="McCowan C."/>
            <person name="Murphy C."/>
            <person name="Pearson M."/>
            <person name="Poon T.W."/>
            <person name="Priest M."/>
            <person name="Roberts A."/>
            <person name="Saif S."/>
            <person name="Shea T."/>
            <person name="Sisk P."/>
            <person name="Sykes S."/>
            <person name="Wortman J."/>
            <person name="Nusbaum C."/>
            <person name="Birren B."/>
        </authorList>
    </citation>
    <scope>NUCLEOTIDE SEQUENCE [LARGE SCALE GENOMIC DNA]</scope>
    <source>
        <strain evidence="6 7">CBS 617.96</strain>
    </source>
</reference>
<dbReference type="PANTHER" id="PTHR35371">
    <property type="entry name" value="INNER MEMBRANE PROTEIN"/>
    <property type="match status" value="1"/>
</dbReference>
<evidence type="ECO:0000256" key="3">
    <source>
        <dbReference type="ARBA" id="ARBA00022989"/>
    </source>
</evidence>
<dbReference type="PANTHER" id="PTHR35371:SF2">
    <property type="entry name" value="MAPEG FAMILY PROTEIN"/>
    <property type="match status" value="1"/>
</dbReference>
<evidence type="ECO:0000256" key="4">
    <source>
        <dbReference type="ARBA" id="ARBA00023136"/>
    </source>
</evidence>
<dbReference type="EMBL" id="AMWN01000008">
    <property type="protein sequence ID" value="EXJ80230.1"/>
    <property type="molecule type" value="Genomic_DNA"/>
</dbReference>